<dbReference type="Proteomes" id="UP000309128">
    <property type="component" value="Unassembled WGS sequence"/>
</dbReference>
<evidence type="ECO:0000313" key="3">
    <source>
        <dbReference type="Proteomes" id="UP000309128"/>
    </source>
</evidence>
<proteinExistence type="predicted"/>
<accession>A0A5S4GFH7</accession>
<evidence type="ECO:0000256" key="1">
    <source>
        <dbReference type="SAM" id="MobiDB-lite"/>
    </source>
</evidence>
<evidence type="ECO:0000313" key="2">
    <source>
        <dbReference type="EMBL" id="TMR24910.1"/>
    </source>
</evidence>
<dbReference type="OrthoDB" id="1551204at2"/>
<name>A0A5S4GFH7_9ACTN</name>
<dbReference type="EMBL" id="VCKY01000006">
    <property type="protein sequence ID" value="TMR24910.1"/>
    <property type="molecule type" value="Genomic_DNA"/>
</dbReference>
<sequence length="256" mass="28483">MVRKWTLTDRRRPGRSGTRWQVKALIVRMARENPIWGQWRIQGELACLGHTIAASTVWEILHAACIDPVPRRAGPTWRQFLAAQAHAIIACDFLVVETTLLKRLYVLIFIERGTRRLHLAGVAAHPTGAWTVQQARNLVMDWGERIAGLRFLIHDRDPLFTSAFVQMDVVKRFMYRACGSPPMASDRRDAVLGGGRAGGAEVGRAVGDRGGRVAVEVDAEVGAEHPARTCSDHLAPREMPGQEDASRRRRGDKATV</sequence>
<feature type="region of interest" description="Disordered" evidence="1">
    <location>
        <begin position="224"/>
        <end position="256"/>
    </location>
</feature>
<dbReference type="AlphaFoldDB" id="A0A5S4GFH7"/>
<reference evidence="2 3" key="1">
    <citation type="submission" date="2019-05" db="EMBL/GenBank/DDBJ databases">
        <title>Draft genome sequence of Nonomuraea turkmeniaca DSM 43926.</title>
        <authorList>
            <person name="Saricaoglu S."/>
            <person name="Isik K."/>
        </authorList>
    </citation>
    <scope>NUCLEOTIDE SEQUENCE [LARGE SCALE GENOMIC DNA]</scope>
    <source>
        <strain evidence="2 3">DSM 43926</strain>
    </source>
</reference>
<evidence type="ECO:0008006" key="4">
    <source>
        <dbReference type="Google" id="ProtNLM"/>
    </source>
</evidence>
<comment type="caution">
    <text evidence="2">The sequence shown here is derived from an EMBL/GenBank/DDBJ whole genome shotgun (WGS) entry which is preliminary data.</text>
</comment>
<protein>
    <recommendedName>
        <fullName evidence="4">Integrase</fullName>
    </recommendedName>
</protein>
<feature type="compositionally biased region" description="Basic and acidic residues" evidence="1">
    <location>
        <begin position="224"/>
        <end position="236"/>
    </location>
</feature>
<organism evidence="2 3">
    <name type="scientific">Nonomuraea turkmeniaca</name>
    <dbReference type="NCBI Taxonomy" id="103838"/>
    <lineage>
        <taxon>Bacteria</taxon>
        <taxon>Bacillati</taxon>
        <taxon>Actinomycetota</taxon>
        <taxon>Actinomycetes</taxon>
        <taxon>Streptosporangiales</taxon>
        <taxon>Streptosporangiaceae</taxon>
        <taxon>Nonomuraea</taxon>
    </lineage>
</organism>
<feature type="compositionally biased region" description="Basic residues" evidence="1">
    <location>
        <begin position="247"/>
        <end position="256"/>
    </location>
</feature>
<gene>
    <name evidence="2" type="ORF">ETD86_03000</name>
</gene>
<keyword evidence="3" id="KW-1185">Reference proteome</keyword>